<keyword evidence="2" id="KW-1185">Reference proteome</keyword>
<comment type="caution">
    <text evidence="1">The sequence shown here is derived from an EMBL/GenBank/DDBJ whole genome shotgun (WGS) entry which is preliminary data.</text>
</comment>
<dbReference type="Proteomes" id="UP000282311">
    <property type="component" value="Unassembled WGS sequence"/>
</dbReference>
<organism evidence="1 2">
    <name type="scientific">Paenibacillus ginsengarvi</name>
    <dbReference type="NCBI Taxonomy" id="400777"/>
    <lineage>
        <taxon>Bacteria</taxon>
        <taxon>Bacillati</taxon>
        <taxon>Bacillota</taxon>
        <taxon>Bacilli</taxon>
        <taxon>Bacillales</taxon>
        <taxon>Paenibacillaceae</taxon>
        <taxon>Paenibacillus</taxon>
    </lineage>
</organism>
<gene>
    <name evidence="1" type="ORF">D7M11_27670</name>
</gene>
<dbReference type="AlphaFoldDB" id="A0A3B0BIA4"/>
<proteinExistence type="predicted"/>
<evidence type="ECO:0000313" key="2">
    <source>
        <dbReference type="Proteomes" id="UP000282311"/>
    </source>
</evidence>
<reference evidence="1 2" key="1">
    <citation type="journal article" date="2007" name="Int. J. Syst. Evol. Microbiol.">
        <title>Paenibacillus ginsengarvi sp. nov., isolated from soil from ginseng cultivation.</title>
        <authorList>
            <person name="Yoon M.H."/>
            <person name="Ten L.N."/>
            <person name="Im W.T."/>
        </authorList>
    </citation>
    <scope>NUCLEOTIDE SEQUENCE [LARGE SCALE GENOMIC DNA]</scope>
    <source>
        <strain evidence="1 2">KCTC 13059</strain>
    </source>
</reference>
<accession>A0A3B0BIA4</accession>
<protein>
    <submittedName>
        <fullName evidence="1">Uncharacterized protein</fullName>
    </submittedName>
</protein>
<name>A0A3B0BIA4_9BACL</name>
<evidence type="ECO:0000313" key="1">
    <source>
        <dbReference type="EMBL" id="RKN72933.1"/>
    </source>
</evidence>
<dbReference type="EMBL" id="RBAH01000026">
    <property type="protein sequence ID" value="RKN72933.1"/>
    <property type="molecule type" value="Genomic_DNA"/>
</dbReference>
<sequence length="60" mass="6536">MDCELAAGRLALERHRLPIPAEHMQRGSITALQQRAVRSDAEAYGAKFAMMAAGAQPQLE</sequence>